<feature type="signal peptide" evidence="1">
    <location>
        <begin position="1"/>
        <end position="20"/>
    </location>
</feature>
<organism evidence="2 3">
    <name type="scientific">Triplophysa rosa</name>
    <name type="common">Cave loach</name>
    <dbReference type="NCBI Taxonomy" id="992332"/>
    <lineage>
        <taxon>Eukaryota</taxon>
        <taxon>Metazoa</taxon>
        <taxon>Chordata</taxon>
        <taxon>Craniata</taxon>
        <taxon>Vertebrata</taxon>
        <taxon>Euteleostomi</taxon>
        <taxon>Actinopterygii</taxon>
        <taxon>Neopterygii</taxon>
        <taxon>Teleostei</taxon>
        <taxon>Ostariophysi</taxon>
        <taxon>Cypriniformes</taxon>
        <taxon>Nemacheilidae</taxon>
        <taxon>Triplophysa</taxon>
    </lineage>
</organism>
<dbReference type="AlphaFoldDB" id="A0A9W7WWC5"/>
<evidence type="ECO:0000256" key="1">
    <source>
        <dbReference type="SAM" id="SignalP"/>
    </source>
</evidence>
<dbReference type="PANTHER" id="PTHR38706:SF2">
    <property type="match status" value="1"/>
</dbReference>
<reference evidence="2" key="1">
    <citation type="submission" date="2021-02" db="EMBL/GenBank/DDBJ databases">
        <title>Comparative genomics reveals that relaxation of natural selection precedes convergent phenotypic evolution of cavefish.</title>
        <authorList>
            <person name="Peng Z."/>
        </authorList>
    </citation>
    <scope>NUCLEOTIDE SEQUENCE</scope>
    <source>
        <tissue evidence="2">Muscle</tissue>
    </source>
</reference>
<evidence type="ECO:0000313" key="2">
    <source>
        <dbReference type="EMBL" id="KAI7809439.1"/>
    </source>
</evidence>
<evidence type="ECO:0000313" key="3">
    <source>
        <dbReference type="Proteomes" id="UP001059041"/>
    </source>
</evidence>
<keyword evidence="3" id="KW-1185">Reference proteome</keyword>
<dbReference type="Proteomes" id="UP001059041">
    <property type="component" value="Linkage Group LG5"/>
</dbReference>
<dbReference type="EMBL" id="JAFHDT010000005">
    <property type="protein sequence ID" value="KAI7809439.1"/>
    <property type="molecule type" value="Genomic_DNA"/>
</dbReference>
<accession>A0A9W7WWC5</accession>
<proteinExistence type="predicted"/>
<protein>
    <submittedName>
        <fullName evidence="2">Uncharacterized protein</fullName>
    </submittedName>
</protein>
<feature type="chain" id="PRO_5040786727" evidence="1">
    <location>
        <begin position="21"/>
        <end position="588"/>
    </location>
</feature>
<name>A0A9W7WWC5_TRIRA</name>
<gene>
    <name evidence="2" type="ORF">IRJ41_008220</name>
</gene>
<dbReference type="PANTHER" id="PTHR38706">
    <property type="entry name" value="SI:CH211-198C19.1-RELATED"/>
    <property type="match status" value="1"/>
</dbReference>
<sequence>MDAMRLCMLFFCFLVAVVSAAKILDNIKALKKICNGMRAPRHRLQLLHWFSQRVRNIDQNGILTLDSNLDPTRGDFGFHRFENRERLLPSPSRGRMYYSVGNLNYRGANALPSYVRANRNTQLREANMYRLMISVNQNHPNRVFNVYSTSHNLGQNDFNPDDTYEINHTLIEQIRGPLVCTVNQNGHIVTNNGEDEGWNDFLERFNRRHKRSADPNCDILGRFKLEIRATSNGYTKLIWHNIPAEVMAKYSVDIEICKNNHTVFNSEDECQSQNTDSLLKSQLSGSLNTSVPLNGNLQPRLLLWKSYFKIFGKPIICYGPELDDANGVVPTRIKGCDAGLQLFTEGGWACARLFIKKTFSNWKSDFNNAWVGFYSHSQKPNNGYETYKYATNFEKVESNIEVYDIYKYQSSLAIAPGVQIRFLLDQNDNNVLARTTPWEDNEKVMVSKSDCSNIPKPKISVWSSPEFFYRPEFDDANRVIPTQIKGFDASLQLYTKDGKACAQLYMKKNWKSDFYYSWVGFYSSSQKPNNEYETYQYATKFEKVEDIQDYEIYKYKSSLTIAPGVQIRFLQDKKYNSELARTPQWISA</sequence>
<keyword evidence="1" id="KW-0732">Signal</keyword>
<comment type="caution">
    <text evidence="2">The sequence shown here is derived from an EMBL/GenBank/DDBJ whole genome shotgun (WGS) entry which is preliminary data.</text>
</comment>